<sequence>MSENGDLDVSAYNEAPCRLPSGELLRFKTTFIKGKRWGEVDVTVQYQTPNLTDWVDIAWSRGFFFNRDAGLFRDWNFFGPNRQPIPQHVRTFLRCAFDGSGKLKDAIVEVEDSDSDGSEGNVRVMPGTGAGERHLGDAANNTPQMSTTSTNSLHRSSQATNLRCIGEYSFLMILHLTVDINWRRKAIATRICNVMNRLAVYRYPTLKFSVVWPLGSPGDHELTPAMKAANMGPDQLGRIAQMTAKGFYRALGFVPLGTSRWYVRNLDDYRRMIQIEAQRTPQERAERARRFGTNADLADLYAVEMAQLPVQLPVQDYTQEQAQPMQVAPVVVQQTNPPERANPRVTSVAQLLNHDPTPEQTQIVQAQPANRTAHQSANLTQHQTQSLPTQPTDYPGQQLAQHDNHVSQQPETQSMETPSESQVAVQWIEFFQNEIHLNEMEAMQAQPATIQQQQLDFDDEQLANTTQNIETNFQFEADLLAAQQLNSVPQHRNDDFSTQQQMQFPQTQPAIPPEQQGSNVNMPQETQSESPMQSDEYVELSVDSDIDMSQEPQSDEYVELSDDHDINMPQETPSGSPLQWGEYDELSLDQDINMPQESQPESPMQSGEDDELPLDQDTNMPQQVFVMLGSGEHDDDFITLEQLHPGGYEELPLDDNDNIPMTEDGQRISPIQADEHGDLVPLDYNDTSSYESALEEHRSTYHSLMNSGEPDSNDPNSNNPNNVFSDPEERRLASIGDEQIWGDFCADVDVNRDWGDEWS</sequence>
<feature type="compositionally biased region" description="Polar residues" evidence="1">
    <location>
        <begin position="593"/>
        <end position="605"/>
    </location>
</feature>
<feature type="compositionally biased region" description="Low complexity" evidence="1">
    <location>
        <begin position="498"/>
        <end position="509"/>
    </location>
</feature>
<feature type="region of interest" description="Disordered" evidence="1">
    <location>
        <begin position="647"/>
        <end position="737"/>
    </location>
</feature>
<evidence type="ECO:0000313" key="2">
    <source>
        <dbReference type="EMBL" id="KAK8230561.1"/>
    </source>
</evidence>
<gene>
    <name evidence="2" type="ORF">HDK90DRAFT_325451</name>
</gene>
<feature type="region of interest" description="Disordered" evidence="1">
    <location>
        <begin position="588"/>
        <end position="616"/>
    </location>
</feature>
<feature type="compositionally biased region" description="Polar residues" evidence="1">
    <location>
        <begin position="398"/>
        <end position="421"/>
    </location>
</feature>
<feature type="compositionally biased region" description="Low complexity" evidence="1">
    <location>
        <begin position="706"/>
        <end position="725"/>
    </location>
</feature>
<protein>
    <submittedName>
        <fullName evidence="2">Uncharacterized protein</fullName>
    </submittedName>
</protein>
<name>A0ABR1YJ12_9PEZI</name>
<feature type="compositionally biased region" description="Polar residues" evidence="1">
    <location>
        <begin position="139"/>
        <end position="154"/>
    </location>
</feature>
<comment type="caution">
    <text evidence="2">The sequence shown here is derived from an EMBL/GenBank/DDBJ whole genome shotgun (WGS) entry which is preliminary data.</text>
</comment>
<reference evidence="2 3" key="1">
    <citation type="submission" date="2024-04" db="EMBL/GenBank/DDBJ databases">
        <title>Phyllosticta paracitricarpa is synonymous to the EU quarantine fungus P. citricarpa based on phylogenomic analyses.</title>
        <authorList>
            <consortium name="Lawrence Berkeley National Laboratory"/>
            <person name="Van Ingen-Buijs V.A."/>
            <person name="Van Westerhoven A.C."/>
            <person name="Haridas S."/>
            <person name="Skiadas P."/>
            <person name="Martin F."/>
            <person name="Groenewald J.Z."/>
            <person name="Crous P.W."/>
            <person name="Seidl M.F."/>
        </authorList>
    </citation>
    <scope>NUCLEOTIDE SEQUENCE [LARGE SCALE GENOMIC DNA]</scope>
    <source>
        <strain evidence="2 3">CBS 123374</strain>
    </source>
</reference>
<feature type="region of interest" description="Disordered" evidence="1">
    <location>
        <begin position="491"/>
        <end position="537"/>
    </location>
</feature>
<feature type="compositionally biased region" description="Polar residues" evidence="1">
    <location>
        <begin position="515"/>
        <end position="533"/>
    </location>
</feature>
<feature type="region of interest" description="Disordered" evidence="1">
    <location>
        <begin position="113"/>
        <end position="154"/>
    </location>
</feature>
<dbReference type="EMBL" id="JBBWRZ010000008">
    <property type="protein sequence ID" value="KAK8230561.1"/>
    <property type="molecule type" value="Genomic_DNA"/>
</dbReference>
<evidence type="ECO:0000256" key="1">
    <source>
        <dbReference type="SAM" id="MobiDB-lite"/>
    </source>
</evidence>
<dbReference type="Proteomes" id="UP001492380">
    <property type="component" value="Unassembled WGS sequence"/>
</dbReference>
<feature type="region of interest" description="Disordered" evidence="1">
    <location>
        <begin position="360"/>
        <end position="421"/>
    </location>
</feature>
<feature type="compositionally biased region" description="Polar residues" evidence="1">
    <location>
        <begin position="360"/>
        <end position="392"/>
    </location>
</feature>
<organism evidence="2 3">
    <name type="scientific">Phyllosticta capitalensis</name>
    <dbReference type="NCBI Taxonomy" id="121624"/>
    <lineage>
        <taxon>Eukaryota</taxon>
        <taxon>Fungi</taxon>
        <taxon>Dikarya</taxon>
        <taxon>Ascomycota</taxon>
        <taxon>Pezizomycotina</taxon>
        <taxon>Dothideomycetes</taxon>
        <taxon>Dothideomycetes incertae sedis</taxon>
        <taxon>Botryosphaeriales</taxon>
        <taxon>Phyllostictaceae</taxon>
        <taxon>Phyllosticta</taxon>
    </lineage>
</organism>
<evidence type="ECO:0000313" key="3">
    <source>
        <dbReference type="Proteomes" id="UP001492380"/>
    </source>
</evidence>
<proteinExistence type="predicted"/>
<accession>A0ABR1YJ12</accession>
<keyword evidence="3" id="KW-1185">Reference proteome</keyword>